<proteinExistence type="predicted"/>
<comment type="caution">
    <text evidence="5">The sequence shown here is derived from an EMBL/GenBank/DDBJ whole genome shotgun (WGS) entry which is preliminary data.</text>
</comment>
<organism evidence="5 6">
    <name type="scientific">Arthrospiribacter ruber</name>
    <dbReference type="NCBI Taxonomy" id="2487934"/>
    <lineage>
        <taxon>Bacteria</taxon>
        <taxon>Pseudomonadati</taxon>
        <taxon>Bacteroidota</taxon>
        <taxon>Cytophagia</taxon>
        <taxon>Cytophagales</taxon>
        <taxon>Cyclobacteriaceae</taxon>
        <taxon>Arthrospiribacter</taxon>
    </lineage>
</organism>
<dbReference type="Proteomes" id="UP000727490">
    <property type="component" value="Unassembled WGS sequence"/>
</dbReference>
<name>A0A951IVR0_9BACT</name>
<protein>
    <submittedName>
        <fullName evidence="5">Monooxygenase</fullName>
    </submittedName>
</protein>
<dbReference type="EMBL" id="RPHB01000004">
    <property type="protein sequence ID" value="MBW3468140.1"/>
    <property type="molecule type" value="Genomic_DNA"/>
</dbReference>
<keyword evidence="1" id="KW-0285">Flavoprotein</keyword>
<keyword evidence="3" id="KW-0521">NADP</keyword>
<dbReference type="GO" id="GO:0050660">
    <property type="term" value="F:flavin adenine dinucleotide binding"/>
    <property type="evidence" value="ECO:0007669"/>
    <property type="project" value="InterPro"/>
</dbReference>
<keyword evidence="6" id="KW-1185">Reference proteome</keyword>
<evidence type="ECO:0000256" key="3">
    <source>
        <dbReference type="ARBA" id="ARBA00022857"/>
    </source>
</evidence>
<keyword evidence="2" id="KW-0274">FAD</keyword>
<sequence length="444" mass="51040">MPNTPKIAVIGAGPSGITALKNLLDKGLHAIAFDRNIDVGGNWIFTENESHSSVFETTHIISSKTLSQYEDFTFDDFDPNTADYPSHDELRNYFQAYASQFNLYDHIRFGILVKKCEITEDGSWQIHLEKEGAESIENFTHLVVCNGHHWNPRWPSYPGTFEGEFLHSHSYKKAAPFKDKRVLVIGGGNSACDVAVETSRVSAFTAISWRRGYRIIPKFFFGQPSDKIGEKGSWIPLKVRSFFFDTLLKILVGDNKLYGLRKVETKFGEVHPTINDELLYKVRHGKVQPRLDIQKFEGKKVIFEDGLEEEYDAVIACTGYYLSHPFFDKKFIDYSSGPVPLYLKMFHPKIENLFFIGMFQPLGCIWPGAELQSKVMAREIAGEWKRPENISELCQKEARNPHYRQIDTPRHTITVDYHKFRKALLKLLPSDYVSKQPKTQEMHQ</sequence>
<dbReference type="PANTHER" id="PTHR23023">
    <property type="entry name" value="DIMETHYLANILINE MONOOXYGENASE"/>
    <property type="match status" value="1"/>
</dbReference>
<dbReference type="RefSeq" id="WP_219288969.1">
    <property type="nucleotide sequence ID" value="NZ_RPHB01000004.1"/>
</dbReference>
<dbReference type="InterPro" id="IPR050346">
    <property type="entry name" value="FMO-like"/>
</dbReference>
<evidence type="ECO:0000256" key="2">
    <source>
        <dbReference type="ARBA" id="ARBA00022827"/>
    </source>
</evidence>
<keyword evidence="5" id="KW-0503">Monooxygenase</keyword>
<reference evidence="5 6" key="1">
    <citation type="journal article" date="2020" name="Syst. Appl. Microbiol.">
        <title>Arthrospiribacter ruber gen. nov., sp. nov., a novel bacterium isolated from Arthrospira cultures.</title>
        <authorList>
            <person name="Waleron M."/>
            <person name="Misztak A."/>
            <person name="Waleron M.M."/>
            <person name="Furmaniak M."/>
            <person name="Mrozik A."/>
            <person name="Waleron K."/>
        </authorList>
    </citation>
    <scope>NUCLEOTIDE SEQUENCE [LARGE SCALE GENOMIC DNA]</scope>
    <source>
        <strain evidence="5 6">DPMB0001</strain>
    </source>
</reference>
<dbReference type="Pfam" id="PF00743">
    <property type="entry name" value="FMO-like"/>
    <property type="match status" value="1"/>
</dbReference>
<gene>
    <name evidence="5" type="ORF">EGN73_09985</name>
</gene>
<dbReference type="GO" id="GO:0004499">
    <property type="term" value="F:N,N-dimethylaniline monooxygenase activity"/>
    <property type="evidence" value="ECO:0007669"/>
    <property type="project" value="InterPro"/>
</dbReference>
<evidence type="ECO:0000256" key="1">
    <source>
        <dbReference type="ARBA" id="ARBA00022630"/>
    </source>
</evidence>
<dbReference type="InterPro" id="IPR000960">
    <property type="entry name" value="Flavin_mOase"/>
</dbReference>
<dbReference type="GO" id="GO:0050661">
    <property type="term" value="F:NADP binding"/>
    <property type="evidence" value="ECO:0007669"/>
    <property type="project" value="InterPro"/>
</dbReference>
<accession>A0A951IVR0</accession>
<evidence type="ECO:0000313" key="5">
    <source>
        <dbReference type="EMBL" id="MBW3468140.1"/>
    </source>
</evidence>
<evidence type="ECO:0000256" key="4">
    <source>
        <dbReference type="ARBA" id="ARBA00023002"/>
    </source>
</evidence>
<evidence type="ECO:0000313" key="6">
    <source>
        <dbReference type="Proteomes" id="UP000727490"/>
    </source>
</evidence>
<dbReference type="AlphaFoldDB" id="A0A951IVR0"/>
<keyword evidence="4" id="KW-0560">Oxidoreductase</keyword>
<dbReference type="InterPro" id="IPR020946">
    <property type="entry name" value="Flavin_mOase-like"/>
</dbReference>
<dbReference type="PIRSF" id="PIRSF000332">
    <property type="entry name" value="FMO"/>
    <property type="match status" value="1"/>
</dbReference>